<protein>
    <recommendedName>
        <fullName evidence="2">Neurochondrin</fullName>
    </recommendedName>
</protein>
<dbReference type="Pfam" id="PF05536">
    <property type="entry name" value="Neurochondrin"/>
    <property type="match status" value="1"/>
</dbReference>
<dbReference type="GO" id="GO:0031175">
    <property type="term" value="P:neuron projection development"/>
    <property type="evidence" value="ECO:0000318"/>
    <property type="project" value="GO_Central"/>
</dbReference>
<dbReference type="GO" id="GO:0030425">
    <property type="term" value="C:dendrite"/>
    <property type="evidence" value="ECO:0000318"/>
    <property type="project" value="GO_Central"/>
</dbReference>
<dbReference type="ZFIN" id="ZDB-GENE-061220-6">
    <property type="gene designation" value="ncdn"/>
</dbReference>
<name>A0A0R4ILN3_DANRE</name>
<dbReference type="GO" id="GO:0048168">
    <property type="term" value="P:regulation of neuronal synaptic plasticity"/>
    <property type="evidence" value="ECO:0000318"/>
    <property type="project" value="GO_Central"/>
</dbReference>
<feature type="compositionally biased region" description="Low complexity" evidence="3">
    <location>
        <begin position="17"/>
        <end position="26"/>
    </location>
</feature>
<evidence type="ECO:0000256" key="2">
    <source>
        <dbReference type="ARBA" id="ARBA00018324"/>
    </source>
</evidence>
<evidence type="ECO:0000256" key="3">
    <source>
        <dbReference type="SAM" id="MobiDB-lite"/>
    </source>
</evidence>
<dbReference type="Ensembl" id="ENSDART00000165688.3">
    <property type="protein sequence ID" value="ENSDARP00000134745.1"/>
    <property type="gene ID" value="ENSDARG00000098544.3"/>
</dbReference>
<dbReference type="STRING" id="7955.ENSDARP00000134745"/>
<evidence type="ECO:0007829" key="6">
    <source>
        <dbReference type="PeptideAtlas" id="A0A0R4ILN3"/>
    </source>
</evidence>
<dbReference type="CTD" id="23154"/>
<dbReference type="PANTHER" id="PTHR13109:SF7">
    <property type="entry name" value="NEUROCHONDRIN"/>
    <property type="match status" value="1"/>
</dbReference>
<dbReference type="Gene3D" id="1.25.10.10">
    <property type="entry name" value="Leucine-rich Repeat Variant"/>
    <property type="match status" value="1"/>
</dbReference>
<evidence type="ECO:0000313" key="4">
    <source>
        <dbReference type="Ensembl" id="ENSDARP00000134745"/>
    </source>
</evidence>
<dbReference type="GeneID" id="571005"/>
<dbReference type="GeneTree" id="ENSGT00390000013601"/>
<reference evidence="4" key="2">
    <citation type="submission" date="2015-11" db="UniProtKB">
        <authorList>
            <consortium name="Ensembl"/>
        </authorList>
    </citation>
    <scope>IDENTIFICATION</scope>
    <source>
        <strain evidence="4">Tuebingen</strain>
    </source>
</reference>
<comment type="similarity">
    <text evidence="1">Belongs to the neurochondrin family.</text>
</comment>
<dbReference type="KEGG" id="dre:571005"/>
<dbReference type="InterPro" id="IPR016024">
    <property type="entry name" value="ARM-type_fold"/>
</dbReference>
<dbReference type="PhylomeDB" id="A0A0R4ILN3"/>
<dbReference type="EMBL" id="FO744846">
    <property type="status" value="NOT_ANNOTATED_CDS"/>
    <property type="molecule type" value="Genomic_DNA"/>
</dbReference>
<dbReference type="OMA" id="IVHYKKP"/>
<evidence type="ECO:0000256" key="1">
    <source>
        <dbReference type="ARBA" id="ARBA00006927"/>
    </source>
</evidence>
<organism evidence="4">
    <name type="scientific">Danio rerio</name>
    <name type="common">Zebrafish</name>
    <name type="synonym">Brachydanio rerio</name>
    <dbReference type="NCBI Taxonomy" id="7955"/>
    <lineage>
        <taxon>Eukaryota</taxon>
        <taxon>Metazoa</taxon>
        <taxon>Chordata</taxon>
        <taxon>Craniata</taxon>
        <taxon>Vertebrata</taxon>
        <taxon>Euteleostomi</taxon>
        <taxon>Actinopterygii</taxon>
        <taxon>Neopterygii</taxon>
        <taxon>Teleostei</taxon>
        <taxon>Ostariophysi</taxon>
        <taxon>Cypriniformes</taxon>
        <taxon>Danionidae</taxon>
        <taxon>Danioninae</taxon>
        <taxon>Danio</taxon>
    </lineage>
</organism>
<dbReference type="eggNOG" id="KOG2611">
    <property type="taxonomic scope" value="Eukaryota"/>
</dbReference>
<dbReference type="InterPro" id="IPR008709">
    <property type="entry name" value="Neurochondrin"/>
</dbReference>
<gene>
    <name evidence="4 5" type="primary">ncdn</name>
</gene>
<keyword evidence="6" id="KW-1267">Proteomics identification</keyword>
<proteinExistence type="evidence at protein level"/>
<reference evidence="4" key="1">
    <citation type="journal article" date="2013" name="Nature">
        <title>The zebrafish reference genome sequence and its relationship to the human genome.</title>
        <authorList>
            <consortium name="Genome Reference Consortium Zebrafish"/>
            <person name="Howe K."/>
            <person name="Clark M.D."/>
            <person name="Torroja C.F."/>
            <person name="Torrance J."/>
            <person name="Berthelot C."/>
            <person name="Muffato M."/>
            <person name="Collins J.E."/>
            <person name="Humphray S."/>
            <person name="McLaren K."/>
            <person name="Matthews L."/>
            <person name="McLaren S."/>
            <person name="Sealy I."/>
            <person name="Caccamo M."/>
            <person name="Churcher C."/>
            <person name="Scott C."/>
            <person name="Barrett J.C."/>
            <person name="Koch R."/>
            <person name="Rauch G.J."/>
            <person name="White S."/>
            <person name="Chow W."/>
            <person name="Kilian B."/>
            <person name="Quintais L.T."/>
            <person name="Guerra-Assuncao J.A."/>
            <person name="Zhou Y."/>
            <person name="Gu Y."/>
            <person name="Yen J."/>
            <person name="Vogel J.H."/>
            <person name="Eyre T."/>
            <person name="Redmond S."/>
            <person name="Banerjee R."/>
            <person name="Chi J."/>
            <person name="Fu B."/>
            <person name="Langley E."/>
            <person name="Maguire S.F."/>
            <person name="Laird G.K."/>
            <person name="Lloyd D."/>
            <person name="Kenyon E."/>
            <person name="Donaldson S."/>
            <person name="Sehra H."/>
            <person name="Almeida-King J."/>
            <person name="Loveland J."/>
            <person name="Trevanion S."/>
            <person name="Jones M."/>
            <person name="Quail M."/>
            <person name="Willey D."/>
            <person name="Hunt A."/>
            <person name="Burton J."/>
            <person name="Sims S."/>
            <person name="McLay K."/>
            <person name="Plumb B."/>
            <person name="Davis J."/>
            <person name="Clee C."/>
            <person name="Oliver K."/>
            <person name="Clark R."/>
            <person name="Riddle C."/>
            <person name="Elliot D."/>
            <person name="Eliott D."/>
            <person name="Threadgold G."/>
            <person name="Harden G."/>
            <person name="Ware D."/>
            <person name="Begum S."/>
            <person name="Mortimore B."/>
            <person name="Mortimer B."/>
            <person name="Kerry G."/>
            <person name="Heath P."/>
            <person name="Phillimore B."/>
            <person name="Tracey A."/>
            <person name="Corby N."/>
            <person name="Dunn M."/>
            <person name="Johnson C."/>
            <person name="Wood J."/>
            <person name="Clark S."/>
            <person name="Pelan S."/>
            <person name="Griffiths G."/>
            <person name="Smith M."/>
            <person name="Glithero R."/>
            <person name="Howden P."/>
            <person name="Barker N."/>
            <person name="Lloyd C."/>
            <person name="Stevens C."/>
            <person name="Harley J."/>
            <person name="Holt K."/>
            <person name="Panagiotidis G."/>
            <person name="Lovell J."/>
            <person name="Beasley H."/>
            <person name="Henderson C."/>
            <person name="Gordon D."/>
            <person name="Auger K."/>
            <person name="Wright D."/>
            <person name="Collins J."/>
            <person name="Raisen C."/>
            <person name="Dyer L."/>
            <person name="Leung K."/>
            <person name="Robertson L."/>
            <person name="Ambridge K."/>
            <person name="Leongamornlert D."/>
            <person name="McGuire S."/>
            <person name="Gilderthorp R."/>
            <person name="Griffiths C."/>
            <person name="Manthravadi D."/>
            <person name="Nichol S."/>
            <person name="Barker G."/>
            <person name="Whitehead S."/>
            <person name="Kay M."/>
            <person name="Brown J."/>
            <person name="Murnane C."/>
            <person name="Gray E."/>
            <person name="Humphries M."/>
            <person name="Sycamore N."/>
            <person name="Barker D."/>
            <person name="Saunders D."/>
            <person name="Wallis J."/>
            <person name="Babbage A."/>
            <person name="Hammond S."/>
            <person name="Mashreghi-Mohammadi M."/>
            <person name="Barr L."/>
            <person name="Martin S."/>
            <person name="Wray P."/>
            <person name="Ellington A."/>
            <person name="Matthews N."/>
            <person name="Ellwood M."/>
            <person name="Woodmansey R."/>
            <person name="Clark G."/>
            <person name="Cooper J."/>
            <person name="Cooper J."/>
            <person name="Tromans A."/>
            <person name="Grafham D."/>
            <person name="Skuce C."/>
            <person name="Pandian R."/>
            <person name="Andrews R."/>
            <person name="Harrison E."/>
            <person name="Kimberley A."/>
            <person name="Garnett J."/>
            <person name="Fosker N."/>
            <person name="Hall R."/>
            <person name="Garner P."/>
            <person name="Kelly D."/>
            <person name="Bird C."/>
            <person name="Palmer S."/>
            <person name="Gehring I."/>
            <person name="Berger A."/>
            <person name="Dooley C.M."/>
            <person name="Ersan-Urun Z."/>
            <person name="Eser C."/>
            <person name="Geiger H."/>
            <person name="Geisler M."/>
            <person name="Karotki L."/>
            <person name="Kirn A."/>
            <person name="Konantz J."/>
            <person name="Konantz M."/>
            <person name="Oberlander M."/>
            <person name="Rudolph-Geiger S."/>
            <person name="Teucke M."/>
            <person name="Lanz C."/>
            <person name="Raddatz G."/>
            <person name="Osoegawa K."/>
            <person name="Zhu B."/>
            <person name="Rapp A."/>
            <person name="Widaa S."/>
            <person name="Langford C."/>
            <person name="Yang F."/>
            <person name="Schuster S.C."/>
            <person name="Carter N.P."/>
            <person name="Harrow J."/>
            <person name="Ning Z."/>
            <person name="Herrero J."/>
            <person name="Searle S.M."/>
            <person name="Enright A."/>
            <person name="Geisler R."/>
            <person name="Plasterk R.H."/>
            <person name="Lee C."/>
            <person name="Westerfield M."/>
            <person name="de Jong P.J."/>
            <person name="Zon L.I."/>
            <person name="Postlethwait J.H."/>
            <person name="Nusslein-Volhard C."/>
            <person name="Hubbard T.J."/>
            <person name="Roest Crollius H."/>
            <person name="Rogers J."/>
            <person name="Stemple D.L."/>
        </authorList>
    </citation>
    <scope>NUCLEOTIDE SEQUENCE [LARGE SCALE GENOMIC DNA]</scope>
    <source>
        <strain evidence="4">Tuebingen</strain>
    </source>
</reference>
<dbReference type="PANTHER" id="PTHR13109">
    <property type="entry name" value="NEUROCHONDRIN"/>
    <property type="match status" value="1"/>
</dbReference>
<dbReference type="OrthoDB" id="8186546at2759"/>
<dbReference type="InterPro" id="IPR011989">
    <property type="entry name" value="ARM-like"/>
</dbReference>
<dbReference type="AGR" id="ZFIN:ZDB-GENE-061220-6"/>
<accession>A0A8M1RMX7</accession>
<dbReference type="AlphaFoldDB" id="A0A0R4ILN3"/>
<dbReference type="PaxDb" id="7955-ENSDARP00000103923"/>
<feature type="region of interest" description="Disordered" evidence="3">
    <location>
        <begin position="1"/>
        <end position="26"/>
    </location>
</feature>
<sequence length="702" mass="77249">MAEIGCPDSSTEGPGSGSADSPGALSPSQRELLERCLHALNHAKNDSHTLAALLLITRLCPAAQLDPETLQRIFEAVGFDLPARLLLTACRGVESAGLPAQELISLAAALLAALSTDSNLLPHPQLLSTIPLLLNILENGQKHTEDEAESRSADAQTTFTTDEPLLSDCYQVLNAVCASEKGPEQLLSRGAVPALCRAVIKKQTLSKEKALPLLGRLLSSGVRTQSWNKHSSELLLLLRNISQDFSEASNEARLEMCSQIPLFLPPPGVENENTDFKEIVGHLWASLRPLVQGKIKQEHLGAVLVLSACLLDLFGWESVGNPKFCCLLVNRACVEVRMGLEEPPGTEISLSLQNTLTACYRIMEAAMEQACTSDAAPKQTAISGLSLQQSRQVLGALEEAFSAEIYYLKQVEEASYDDPFVFATFRCLCAWLAEETSCLKDDVIKLLPFLIGYAKTHFNGGEKGLAEWMSKMSISNTAHDRTWSRDAALRYLLPALCHLSAEDEPRRELLCLDAPALLVEFLSSGWDTIRAQSGTEENREPSLETCCSALLNFTITEPQRVRSDPCFVALEVLLSEALPVLLHKPWLQVLAAYCCTLGLMISRLKPASAVSVDAAQRRWFSSVLQFLRMVLDCSQVSVQWDETLELHRLSLQALSGCVLNQPWIRTLMRDQDWLRSVCCRLGSDSQVSDQLEELRRALEKQK</sequence>
<dbReference type="SUPFAM" id="SSF48371">
    <property type="entry name" value="ARM repeat"/>
    <property type="match status" value="1"/>
</dbReference>
<accession>A0A0R4ILN3</accession>
<evidence type="ECO:0000313" key="5">
    <source>
        <dbReference type="ZFIN" id="ZDB-GENE-061220-6"/>
    </source>
</evidence>
<dbReference type="Bgee" id="ENSDARG00000098544">
    <property type="expression patterns" value="Expressed in presomitic mesoderm and 27 other cell types or tissues"/>
</dbReference>